<evidence type="ECO:0000256" key="1">
    <source>
        <dbReference type="ARBA" id="ARBA00004236"/>
    </source>
</evidence>
<keyword evidence="2" id="KW-1003">Cell membrane</keyword>
<evidence type="ECO:0000256" key="2">
    <source>
        <dbReference type="ARBA" id="ARBA00022475"/>
    </source>
</evidence>
<dbReference type="Pfam" id="PF00672">
    <property type="entry name" value="HAMP"/>
    <property type="match status" value="1"/>
</dbReference>
<evidence type="ECO:0000256" key="7">
    <source>
        <dbReference type="SAM" id="Phobius"/>
    </source>
</evidence>
<feature type="transmembrane region" description="Helical" evidence="7">
    <location>
        <begin position="182"/>
        <end position="208"/>
    </location>
</feature>
<dbReference type="Pfam" id="PF00015">
    <property type="entry name" value="MCPsignal"/>
    <property type="match status" value="1"/>
</dbReference>
<dbReference type="InterPro" id="IPR003660">
    <property type="entry name" value="HAMP_dom"/>
</dbReference>
<evidence type="ECO:0000256" key="3">
    <source>
        <dbReference type="ARBA" id="ARBA00023136"/>
    </source>
</evidence>
<keyword evidence="11" id="KW-1185">Reference proteome</keyword>
<proteinExistence type="inferred from homology"/>
<dbReference type="GO" id="GO:0004888">
    <property type="term" value="F:transmembrane signaling receptor activity"/>
    <property type="evidence" value="ECO:0007669"/>
    <property type="project" value="InterPro"/>
</dbReference>
<sequence length="563" mass="60356">MKIRSKLAVGFSVLLVLMVVQAVMAYIQLNLMRNNHQFVVNNSIPVIQATNNLMVDLLNEETGTRGFLLTGDQYFLQPYLSGRDQLKKDLEYLQSHSDAYPKLKELLNAEAVPKINRVQDYFQQEIDLAKAGKMDEARANFAGGKVYMDDFRATYADIANEIQNVLDNAAAKVEKAYLQERLVLGVLSAASIVIAIAFAVGTAANIVVPIQRVSTRMKEMALQGGDLTQRIEVKGKDEVADLARSFNQMLDSIQDILRQVLASTEQVAATSEQLTAGAEQVGQGATEISNSIQAIAEGADVQLQAIRQASETMRQMTAGVQQAAESAQNVTVLAAGSAEAAEGGRAMVKQITEQMEHIEEAVSRTAQAVHDLDEHSAKIGSIVEVIQSLAEQTNLLALNAAIEAARAGDQGRGFAVVAGEIRKLAEQSSSAAGEIKALIDTIQAHQAEAVAAMERGTDSVATGTRTVEQAGETFTSILENVQGVTNRIQDMSAIVEELSAGTDQILHGSSEIVTTAQKTAGEVQTVSAAVEEQTASIEEITASAKALAGMAEELLQVVRRFKV</sequence>
<dbReference type="GO" id="GO:0005886">
    <property type="term" value="C:plasma membrane"/>
    <property type="evidence" value="ECO:0007669"/>
    <property type="project" value="UniProtKB-SubCell"/>
</dbReference>
<organism evidence="10 11">
    <name type="scientific">Kyrpidia spormannii</name>
    <dbReference type="NCBI Taxonomy" id="2055160"/>
    <lineage>
        <taxon>Bacteria</taxon>
        <taxon>Bacillati</taxon>
        <taxon>Bacillota</taxon>
        <taxon>Bacilli</taxon>
        <taxon>Bacillales</taxon>
        <taxon>Alicyclobacillaceae</taxon>
        <taxon>Kyrpidia</taxon>
    </lineage>
</organism>
<dbReference type="OrthoDB" id="2379189at2"/>
<dbReference type="SMART" id="SM00283">
    <property type="entry name" value="MA"/>
    <property type="match status" value="1"/>
</dbReference>
<dbReference type="PROSITE" id="PS50111">
    <property type="entry name" value="CHEMOTAXIS_TRANSDUC_2"/>
    <property type="match status" value="1"/>
</dbReference>
<dbReference type="SMART" id="SM00304">
    <property type="entry name" value="HAMP"/>
    <property type="match status" value="1"/>
</dbReference>
<evidence type="ECO:0008006" key="12">
    <source>
        <dbReference type="Google" id="ProtNLM"/>
    </source>
</evidence>
<dbReference type="KEGG" id="kyr:CVV65_14830"/>
<dbReference type="PROSITE" id="PS50885">
    <property type="entry name" value="HAMP"/>
    <property type="match status" value="1"/>
</dbReference>
<dbReference type="GO" id="GO:0006935">
    <property type="term" value="P:chemotaxis"/>
    <property type="evidence" value="ECO:0007669"/>
    <property type="project" value="InterPro"/>
</dbReference>
<evidence type="ECO:0000256" key="6">
    <source>
        <dbReference type="PROSITE-ProRule" id="PRU00284"/>
    </source>
</evidence>
<dbReference type="Gene3D" id="1.10.287.950">
    <property type="entry name" value="Methyl-accepting chemotaxis protein"/>
    <property type="match status" value="1"/>
</dbReference>
<evidence type="ECO:0000256" key="4">
    <source>
        <dbReference type="ARBA" id="ARBA00023224"/>
    </source>
</evidence>
<reference evidence="11" key="1">
    <citation type="submission" date="2017-11" db="EMBL/GenBank/DDBJ databases">
        <title>Complete Genome Sequence of Kyrpidia sp. Strain EA-1, a thermophilic, hydrogen-oxidizing Bacterium, isolated from the Azores.</title>
        <authorList>
            <person name="Reiner J.E."/>
            <person name="Lapp C.J."/>
            <person name="Bunk B."/>
            <person name="Gescher J."/>
        </authorList>
    </citation>
    <scope>NUCLEOTIDE SEQUENCE [LARGE SCALE GENOMIC DNA]</scope>
    <source>
        <strain evidence="11">EA-1</strain>
    </source>
</reference>
<accession>A0A2K8NB55</accession>
<dbReference type="AlphaFoldDB" id="A0A2K8NB55"/>
<comment type="subcellular location">
    <subcellularLocation>
        <location evidence="1">Cell membrane</location>
    </subcellularLocation>
</comment>
<dbReference type="Proteomes" id="UP000231932">
    <property type="component" value="Chromosome"/>
</dbReference>
<dbReference type="SUPFAM" id="SSF58104">
    <property type="entry name" value="Methyl-accepting chemotaxis protein (MCP) signaling domain"/>
    <property type="match status" value="1"/>
</dbReference>
<dbReference type="Gene3D" id="6.10.340.10">
    <property type="match status" value="1"/>
</dbReference>
<keyword evidence="7" id="KW-1133">Transmembrane helix</keyword>
<dbReference type="InterPro" id="IPR004090">
    <property type="entry name" value="Chemotax_Me-accpt_rcpt"/>
</dbReference>
<evidence type="ECO:0000313" key="10">
    <source>
        <dbReference type="EMBL" id="ATY86047.1"/>
    </source>
</evidence>
<name>A0A2K8NB55_9BACL</name>
<dbReference type="CDD" id="cd06225">
    <property type="entry name" value="HAMP"/>
    <property type="match status" value="1"/>
</dbReference>
<keyword evidence="3 7" id="KW-0472">Membrane</keyword>
<dbReference type="Pfam" id="PF05227">
    <property type="entry name" value="CHASE3"/>
    <property type="match status" value="1"/>
</dbReference>
<evidence type="ECO:0000313" key="11">
    <source>
        <dbReference type="Proteomes" id="UP000231932"/>
    </source>
</evidence>
<dbReference type="EMBL" id="CP024955">
    <property type="protein sequence ID" value="ATY86047.1"/>
    <property type="molecule type" value="Genomic_DNA"/>
</dbReference>
<evidence type="ECO:0000259" key="9">
    <source>
        <dbReference type="PROSITE" id="PS50885"/>
    </source>
</evidence>
<feature type="domain" description="HAMP" evidence="9">
    <location>
        <begin position="204"/>
        <end position="258"/>
    </location>
</feature>
<keyword evidence="4 6" id="KW-0807">Transducer</keyword>
<dbReference type="CDD" id="cd19410">
    <property type="entry name" value="HK9-like_sensor"/>
    <property type="match status" value="1"/>
</dbReference>
<dbReference type="InterPro" id="IPR004089">
    <property type="entry name" value="MCPsignal_dom"/>
</dbReference>
<dbReference type="FunFam" id="1.10.287.950:FF:000001">
    <property type="entry name" value="Methyl-accepting chemotaxis sensory transducer"/>
    <property type="match status" value="1"/>
</dbReference>
<dbReference type="CDD" id="cd11386">
    <property type="entry name" value="MCP_signal"/>
    <property type="match status" value="1"/>
</dbReference>
<dbReference type="InterPro" id="IPR007891">
    <property type="entry name" value="CHASE3"/>
</dbReference>
<dbReference type="RefSeq" id="WP_100668797.1">
    <property type="nucleotide sequence ID" value="NZ_CP024955.1"/>
</dbReference>
<protein>
    <recommendedName>
        <fullName evidence="12">Methyl-accepting chemotaxis protein</fullName>
    </recommendedName>
</protein>
<evidence type="ECO:0000259" key="8">
    <source>
        <dbReference type="PROSITE" id="PS50111"/>
    </source>
</evidence>
<evidence type="ECO:0000256" key="5">
    <source>
        <dbReference type="ARBA" id="ARBA00029447"/>
    </source>
</evidence>
<dbReference type="GO" id="GO:0007165">
    <property type="term" value="P:signal transduction"/>
    <property type="evidence" value="ECO:0007669"/>
    <property type="project" value="UniProtKB-KW"/>
</dbReference>
<dbReference type="PANTHER" id="PTHR32089">
    <property type="entry name" value="METHYL-ACCEPTING CHEMOTAXIS PROTEIN MCPB"/>
    <property type="match status" value="1"/>
</dbReference>
<gene>
    <name evidence="10" type="ORF">CVV65_14830</name>
</gene>
<comment type="similarity">
    <text evidence="5">Belongs to the methyl-accepting chemotaxis (MCP) protein family.</text>
</comment>
<dbReference type="PANTHER" id="PTHR32089:SF112">
    <property type="entry name" value="LYSOZYME-LIKE PROTEIN-RELATED"/>
    <property type="match status" value="1"/>
</dbReference>
<feature type="domain" description="Methyl-accepting transducer" evidence="8">
    <location>
        <begin position="277"/>
        <end position="513"/>
    </location>
</feature>
<keyword evidence="7" id="KW-0812">Transmembrane</keyword>
<dbReference type="PRINTS" id="PR00260">
    <property type="entry name" value="CHEMTRNSDUCR"/>
</dbReference>